<dbReference type="SUPFAM" id="SSF52266">
    <property type="entry name" value="SGNH hydrolase"/>
    <property type="match status" value="1"/>
</dbReference>
<dbReference type="PANTHER" id="PTHR22901">
    <property type="entry name" value="SIALATE O-ACETYLESTERASE"/>
    <property type="match status" value="1"/>
</dbReference>
<dbReference type="InterPro" id="IPR005181">
    <property type="entry name" value="SASA"/>
</dbReference>
<dbReference type="GO" id="GO:0005975">
    <property type="term" value="P:carbohydrate metabolic process"/>
    <property type="evidence" value="ECO:0007669"/>
    <property type="project" value="TreeGrafter"/>
</dbReference>
<name>A0A382I1X2_9ZZZZ</name>
<evidence type="ECO:0000259" key="2">
    <source>
        <dbReference type="Pfam" id="PF03629"/>
    </source>
</evidence>
<dbReference type="EMBL" id="UINC01064321">
    <property type="protein sequence ID" value="SVB92873.1"/>
    <property type="molecule type" value="Genomic_DNA"/>
</dbReference>
<dbReference type="InterPro" id="IPR039329">
    <property type="entry name" value="SIAE"/>
</dbReference>
<dbReference type="InterPro" id="IPR036514">
    <property type="entry name" value="SGNH_hydro_sf"/>
</dbReference>
<reference evidence="3" key="1">
    <citation type="submission" date="2018-05" db="EMBL/GenBank/DDBJ databases">
        <authorList>
            <person name="Lanie J.A."/>
            <person name="Ng W.-L."/>
            <person name="Kazmierczak K.M."/>
            <person name="Andrzejewski T.M."/>
            <person name="Davidsen T.M."/>
            <person name="Wayne K.J."/>
            <person name="Tettelin H."/>
            <person name="Glass J.I."/>
            <person name="Rusch D."/>
            <person name="Podicherti R."/>
            <person name="Tsui H.-C.T."/>
            <person name="Winkler M.E."/>
        </authorList>
    </citation>
    <scope>NUCLEOTIDE SEQUENCE</scope>
</reference>
<evidence type="ECO:0000313" key="3">
    <source>
        <dbReference type="EMBL" id="SVB92873.1"/>
    </source>
</evidence>
<gene>
    <name evidence="3" type="ORF">METZ01_LOCUS245727</name>
</gene>
<dbReference type="GO" id="GO:0001681">
    <property type="term" value="F:sialate O-acetylesterase activity"/>
    <property type="evidence" value="ECO:0007669"/>
    <property type="project" value="InterPro"/>
</dbReference>
<feature type="non-terminal residue" evidence="3">
    <location>
        <position position="306"/>
    </location>
</feature>
<dbReference type="Pfam" id="PF03629">
    <property type="entry name" value="SASA"/>
    <property type="match status" value="1"/>
</dbReference>
<sequence>MTREPNGGAIAPMTKRFLFHSCIVVIFTTFFARAETKLPSILGSHMVLQQGAACPIWGWDDSDKVVTVAFAGQKHTAKVGEDGRWQVSLDPMNANAKGQTLTVRGSTVVELKDVLVGEVWLCSGQSNMEWTVNRSTNAKEEIANGNHPLIRHIKIPHRPSAQPESNVPSSGWQPCTPKVVANFTAVGYYFGRHLHKELNVPIGLIGSNWGGTRIEPWIPPIGFKSVPALKANFADKLDQFPAKRGNGVNHQSPLALYNGMIHPLLPYTIQGALWYQGESNNGEGMLYYEKMKALIAGWRSVWNNPE</sequence>
<dbReference type="PANTHER" id="PTHR22901:SF0">
    <property type="entry name" value="SIALATE O-ACETYLESTERASE"/>
    <property type="match status" value="1"/>
</dbReference>
<accession>A0A382I1X2</accession>
<evidence type="ECO:0000256" key="1">
    <source>
        <dbReference type="ARBA" id="ARBA00022801"/>
    </source>
</evidence>
<organism evidence="3">
    <name type="scientific">marine metagenome</name>
    <dbReference type="NCBI Taxonomy" id="408172"/>
    <lineage>
        <taxon>unclassified sequences</taxon>
        <taxon>metagenomes</taxon>
        <taxon>ecological metagenomes</taxon>
    </lineage>
</organism>
<protein>
    <recommendedName>
        <fullName evidence="2">Sialate O-acetylesterase domain-containing protein</fullName>
    </recommendedName>
</protein>
<keyword evidence="1" id="KW-0378">Hydrolase</keyword>
<proteinExistence type="predicted"/>
<feature type="domain" description="Sialate O-acetylesterase" evidence="2">
    <location>
        <begin position="118"/>
        <end position="303"/>
    </location>
</feature>
<dbReference type="Gene3D" id="3.40.50.1110">
    <property type="entry name" value="SGNH hydrolase"/>
    <property type="match status" value="1"/>
</dbReference>
<dbReference type="AlphaFoldDB" id="A0A382I1X2"/>